<feature type="non-terminal residue" evidence="1">
    <location>
        <position position="64"/>
    </location>
</feature>
<accession>A0A5J4TG63</accession>
<comment type="caution">
    <text evidence="1">The sequence shown here is derived from an EMBL/GenBank/DDBJ whole genome shotgun (WGS) entry which is preliminary data.</text>
</comment>
<evidence type="ECO:0000313" key="1">
    <source>
        <dbReference type="EMBL" id="KAA6357414.1"/>
    </source>
</evidence>
<evidence type="ECO:0000313" key="2">
    <source>
        <dbReference type="Proteomes" id="UP000324800"/>
    </source>
</evidence>
<gene>
    <name evidence="1" type="ORF">EZS28_047059</name>
</gene>
<protein>
    <submittedName>
        <fullName evidence="1">Uncharacterized protein</fullName>
    </submittedName>
</protein>
<name>A0A5J4TG63_9EUKA</name>
<dbReference type="Proteomes" id="UP000324800">
    <property type="component" value="Unassembled WGS sequence"/>
</dbReference>
<proteinExistence type="predicted"/>
<dbReference type="AlphaFoldDB" id="A0A5J4TG63"/>
<organism evidence="1 2">
    <name type="scientific">Streblomastix strix</name>
    <dbReference type="NCBI Taxonomy" id="222440"/>
    <lineage>
        <taxon>Eukaryota</taxon>
        <taxon>Metamonada</taxon>
        <taxon>Preaxostyla</taxon>
        <taxon>Oxymonadida</taxon>
        <taxon>Streblomastigidae</taxon>
        <taxon>Streblomastix</taxon>
    </lineage>
</organism>
<sequence>MAQTATEFVTLKANNEFEISTSEPWIIRRKENGCIPKFSKNNRGVQKKTGTQIVYLTDSNDNRI</sequence>
<reference evidence="1 2" key="1">
    <citation type="submission" date="2019-03" db="EMBL/GenBank/DDBJ databases">
        <title>Single cell metagenomics reveals metabolic interactions within the superorganism composed of flagellate Streblomastix strix and complex community of Bacteroidetes bacteria on its surface.</title>
        <authorList>
            <person name="Treitli S.C."/>
            <person name="Kolisko M."/>
            <person name="Husnik F."/>
            <person name="Keeling P."/>
            <person name="Hampl V."/>
        </authorList>
    </citation>
    <scope>NUCLEOTIDE SEQUENCE [LARGE SCALE GENOMIC DNA]</scope>
    <source>
        <strain evidence="1">ST1C</strain>
    </source>
</reference>
<dbReference type="EMBL" id="SNRW01031458">
    <property type="protein sequence ID" value="KAA6357414.1"/>
    <property type="molecule type" value="Genomic_DNA"/>
</dbReference>